<evidence type="ECO:0000256" key="2">
    <source>
        <dbReference type="ARBA" id="ARBA00022695"/>
    </source>
</evidence>
<keyword evidence="4" id="KW-1185">Reference proteome</keyword>
<sequence>MHKVAPGIAQGNNTLNVIALVPLGNGDAARSGVLLPVRGEPLLSHAVHGLLDSGCVDRIVVAGPARHRAAYPPLTCHGDRVVLVTDEPVAGDIAPANANHGDATLRSALSAAAPGPDDVVLVHDATRAFVPASVIAAAVDTVRDGVDAAVPVEPVADTVKVVDTEGIVQGTRDRSLLRHAQAPVAVRADVLAELLTGAAAPTGTAELVARLDGRARTVPGDPHGMCVRTPFDVAVIEALLSTENTA</sequence>
<dbReference type="Gene3D" id="3.90.550.10">
    <property type="entry name" value="Spore Coat Polysaccharide Biosynthesis Protein SpsA, Chain A"/>
    <property type="match status" value="1"/>
</dbReference>
<evidence type="ECO:0000256" key="1">
    <source>
        <dbReference type="ARBA" id="ARBA00022679"/>
    </source>
</evidence>
<dbReference type="Pfam" id="PF01128">
    <property type="entry name" value="IspD"/>
    <property type="match status" value="1"/>
</dbReference>
<keyword evidence="1" id="KW-0808">Transferase</keyword>
<dbReference type="EMBL" id="BAAALM010000005">
    <property type="protein sequence ID" value="GAA1199872.1"/>
    <property type="molecule type" value="Genomic_DNA"/>
</dbReference>
<gene>
    <name evidence="3" type="ORF">GCM10009675_14780</name>
</gene>
<dbReference type="PANTHER" id="PTHR32125:SF4">
    <property type="entry name" value="2-C-METHYL-D-ERYTHRITOL 4-PHOSPHATE CYTIDYLYLTRANSFERASE, CHLOROPLASTIC"/>
    <property type="match status" value="1"/>
</dbReference>
<evidence type="ECO:0000313" key="4">
    <source>
        <dbReference type="Proteomes" id="UP001500467"/>
    </source>
</evidence>
<evidence type="ECO:0000313" key="3">
    <source>
        <dbReference type="EMBL" id="GAA1199872.1"/>
    </source>
</evidence>
<reference evidence="3 4" key="1">
    <citation type="journal article" date="2019" name="Int. J. Syst. Evol. Microbiol.">
        <title>The Global Catalogue of Microorganisms (GCM) 10K type strain sequencing project: providing services to taxonomists for standard genome sequencing and annotation.</title>
        <authorList>
            <consortium name="The Broad Institute Genomics Platform"/>
            <consortium name="The Broad Institute Genome Sequencing Center for Infectious Disease"/>
            <person name="Wu L."/>
            <person name="Ma J."/>
        </authorList>
    </citation>
    <scope>NUCLEOTIDE SEQUENCE [LARGE SCALE GENOMIC DNA]</scope>
    <source>
        <strain evidence="3 4">JCM 13022</strain>
    </source>
</reference>
<dbReference type="InterPro" id="IPR050088">
    <property type="entry name" value="IspD/TarI_cytidylyltransf_bact"/>
</dbReference>
<comment type="caution">
    <text evidence="3">The sequence shown here is derived from an EMBL/GenBank/DDBJ whole genome shotgun (WGS) entry which is preliminary data.</text>
</comment>
<name>A0ABN1V8S9_9PSEU</name>
<dbReference type="InterPro" id="IPR029044">
    <property type="entry name" value="Nucleotide-diphossugar_trans"/>
</dbReference>
<dbReference type="SUPFAM" id="SSF53448">
    <property type="entry name" value="Nucleotide-diphospho-sugar transferases"/>
    <property type="match status" value="1"/>
</dbReference>
<dbReference type="Proteomes" id="UP001500467">
    <property type="component" value="Unassembled WGS sequence"/>
</dbReference>
<dbReference type="GO" id="GO:0016779">
    <property type="term" value="F:nucleotidyltransferase activity"/>
    <property type="evidence" value="ECO:0007669"/>
    <property type="project" value="UniProtKB-KW"/>
</dbReference>
<dbReference type="PANTHER" id="PTHR32125">
    <property type="entry name" value="2-C-METHYL-D-ERYTHRITOL 4-PHOSPHATE CYTIDYLYLTRANSFERASE, CHLOROPLASTIC"/>
    <property type="match status" value="1"/>
</dbReference>
<organism evidence="3 4">
    <name type="scientific">Prauserella alba</name>
    <dbReference type="NCBI Taxonomy" id="176898"/>
    <lineage>
        <taxon>Bacteria</taxon>
        <taxon>Bacillati</taxon>
        <taxon>Actinomycetota</taxon>
        <taxon>Actinomycetes</taxon>
        <taxon>Pseudonocardiales</taxon>
        <taxon>Pseudonocardiaceae</taxon>
        <taxon>Prauserella</taxon>
    </lineage>
</organism>
<keyword evidence="2 3" id="KW-0548">Nucleotidyltransferase</keyword>
<protein>
    <submittedName>
        <fullName evidence="3">2-C-methyl-D-erythritol 4-phosphate cytidylyltransferase</fullName>
    </submittedName>
</protein>
<accession>A0ABN1V8S9</accession>
<proteinExistence type="predicted"/>
<dbReference type="InterPro" id="IPR034683">
    <property type="entry name" value="IspD/TarI"/>
</dbReference>